<evidence type="ECO:0000256" key="1">
    <source>
        <dbReference type="ARBA" id="ARBA00004496"/>
    </source>
</evidence>
<protein>
    <recommendedName>
        <fullName evidence="7">Rho GDP-dissociation inhibitor 1</fullName>
    </recommendedName>
</protein>
<dbReference type="Proteomes" id="UP000243459">
    <property type="component" value="Chromosome 7"/>
</dbReference>
<dbReference type="FunFam" id="2.70.50.30:FF:000004">
    <property type="entry name" value="Rho GDP-dissociation inhibitor 1"/>
    <property type="match status" value="1"/>
</dbReference>
<dbReference type="InterPro" id="IPR024792">
    <property type="entry name" value="RhoGDI_dom_sf"/>
</dbReference>
<dbReference type="GO" id="GO:0005094">
    <property type="term" value="F:Rho GDP-dissociation inhibitor activity"/>
    <property type="evidence" value="ECO:0007669"/>
    <property type="project" value="InterPro"/>
</dbReference>
<organism evidence="5 6">
    <name type="scientific">Asparagus officinalis</name>
    <name type="common">Garden asparagus</name>
    <dbReference type="NCBI Taxonomy" id="4686"/>
    <lineage>
        <taxon>Eukaryota</taxon>
        <taxon>Viridiplantae</taxon>
        <taxon>Streptophyta</taxon>
        <taxon>Embryophyta</taxon>
        <taxon>Tracheophyta</taxon>
        <taxon>Spermatophyta</taxon>
        <taxon>Magnoliopsida</taxon>
        <taxon>Liliopsida</taxon>
        <taxon>Asparagales</taxon>
        <taxon>Asparagaceae</taxon>
        <taxon>Asparagoideae</taxon>
        <taxon>Asparagus</taxon>
    </lineage>
</organism>
<keyword evidence="4" id="KW-0963">Cytoplasm</keyword>
<dbReference type="GO" id="GO:0007266">
    <property type="term" value="P:Rho protein signal transduction"/>
    <property type="evidence" value="ECO:0007669"/>
    <property type="project" value="InterPro"/>
</dbReference>
<dbReference type="Gene3D" id="2.70.50.30">
    <property type="entry name" value="Coagulation Factor XIII, subunit A, domain 1"/>
    <property type="match status" value="1"/>
</dbReference>
<dbReference type="PANTHER" id="PTHR10980">
    <property type="entry name" value="RHO GDP-DISSOCIATION INHIBITOR"/>
    <property type="match status" value="1"/>
</dbReference>
<dbReference type="OrthoDB" id="1683373at2759"/>
<comment type="subcellular location">
    <subcellularLocation>
        <location evidence="1">Cytoplasm</location>
    </subcellularLocation>
</comment>
<proteinExistence type="inferred from homology"/>
<evidence type="ECO:0000313" key="6">
    <source>
        <dbReference type="Proteomes" id="UP000243459"/>
    </source>
</evidence>
<evidence type="ECO:0000256" key="4">
    <source>
        <dbReference type="ARBA" id="ARBA00022490"/>
    </source>
</evidence>
<name>A0A5P1EDN1_ASPOF</name>
<dbReference type="GO" id="GO:0016020">
    <property type="term" value="C:membrane"/>
    <property type="evidence" value="ECO:0007669"/>
    <property type="project" value="TreeGrafter"/>
</dbReference>
<comment type="similarity">
    <text evidence="2">Belongs to the Rho GDI family.</text>
</comment>
<evidence type="ECO:0000256" key="2">
    <source>
        <dbReference type="ARBA" id="ARBA00009758"/>
    </source>
</evidence>
<evidence type="ECO:0000313" key="5">
    <source>
        <dbReference type="EMBL" id="ONK63873.1"/>
    </source>
</evidence>
<reference evidence="6" key="1">
    <citation type="journal article" date="2017" name="Nat. Commun.">
        <title>The asparagus genome sheds light on the origin and evolution of a young Y chromosome.</title>
        <authorList>
            <person name="Harkess A."/>
            <person name="Zhou J."/>
            <person name="Xu C."/>
            <person name="Bowers J.E."/>
            <person name="Van der Hulst R."/>
            <person name="Ayyampalayam S."/>
            <person name="Mercati F."/>
            <person name="Riccardi P."/>
            <person name="McKain M.R."/>
            <person name="Kakrana A."/>
            <person name="Tang H."/>
            <person name="Ray J."/>
            <person name="Groenendijk J."/>
            <person name="Arikit S."/>
            <person name="Mathioni S.M."/>
            <person name="Nakano M."/>
            <person name="Shan H."/>
            <person name="Telgmann-Rauber A."/>
            <person name="Kanno A."/>
            <person name="Yue Z."/>
            <person name="Chen H."/>
            <person name="Li W."/>
            <person name="Chen Y."/>
            <person name="Xu X."/>
            <person name="Zhang Y."/>
            <person name="Luo S."/>
            <person name="Chen H."/>
            <person name="Gao J."/>
            <person name="Mao Z."/>
            <person name="Pires J.C."/>
            <person name="Luo M."/>
            <person name="Kudrna D."/>
            <person name="Wing R.A."/>
            <person name="Meyers B.C."/>
            <person name="Yi K."/>
            <person name="Kong H."/>
            <person name="Lavrijsen P."/>
            <person name="Sunseri F."/>
            <person name="Falavigna A."/>
            <person name="Ye Y."/>
            <person name="Leebens-Mack J.H."/>
            <person name="Chen G."/>
        </authorList>
    </citation>
    <scope>NUCLEOTIDE SEQUENCE [LARGE SCALE GENOMIC DNA]</scope>
    <source>
        <strain evidence="6">cv. DH0086</strain>
    </source>
</reference>
<evidence type="ECO:0000256" key="3">
    <source>
        <dbReference type="ARBA" id="ARBA00022468"/>
    </source>
</evidence>
<dbReference type="GO" id="GO:0005829">
    <property type="term" value="C:cytosol"/>
    <property type="evidence" value="ECO:0007669"/>
    <property type="project" value="TreeGrafter"/>
</dbReference>
<sequence length="266" mass="30441">MTHMECPVSKLNSVGREGMHQLSLIYTLGVKDLSLFRLIIRLDAGNSAAMEGKDENFEEERRGEVEEKEVIQDDCVDDGFEEEDSDEDCGSHRFIPSPLVPLRDHLVKDKEDDSLRRWKEKLLGDGYEEMMGQTEPEVTFYSIGIVSNDYEETVLPLPIESESPLLFTLNEGAKYRLKLKFRVQHNIVSGLTYMNTVWKGSRKINQAKGMLGTFAPSRNPYEELLEAESTPSGLFARGIYSAKLQFKDDDNHSYLDLNYSFEIKKH</sequence>
<dbReference type="OMA" id="KRCYMEL"/>
<keyword evidence="6" id="KW-1185">Reference proteome</keyword>
<keyword evidence="3" id="KW-0343">GTPase activation</keyword>
<dbReference type="Gramene" id="ONK63873">
    <property type="protein sequence ID" value="ONK63873"/>
    <property type="gene ID" value="A4U43_C07F19810"/>
</dbReference>
<dbReference type="InterPro" id="IPR000406">
    <property type="entry name" value="Rho_GDI"/>
</dbReference>
<gene>
    <name evidence="5" type="ORF">A4U43_C07F19810</name>
</gene>
<dbReference type="AlphaFoldDB" id="A0A5P1EDN1"/>
<accession>A0A5P1EDN1</accession>
<dbReference type="PANTHER" id="PTHR10980:SF49">
    <property type="entry name" value="RHO GDP-DISSOCIATION INHIBITOR 1-LIKE"/>
    <property type="match status" value="1"/>
</dbReference>
<dbReference type="Pfam" id="PF02115">
    <property type="entry name" value="Rho_GDI"/>
    <property type="match status" value="1"/>
</dbReference>
<dbReference type="GO" id="GO:0005096">
    <property type="term" value="F:GTPase activator activity"/>
    <property type="evidence" value="ECO:0007669"/>
    <property type="project" value="UniProtKB-KW"/>
</dbReference>
<dbReference type="SUPFAM" id="SSF81296">
    <property type="entry name" value="E set domains"/>
    <property type="match status" value="1"/>
</dbReference>
<evidence type="ECO:0008006" key="7">
    <source>
        <dbReference type="Google" id="ProtNLM"/>
    </source>
</evidence>
<dbReference type="EMBL" id="CM007387">
    <property type="protein sequence ID" value="ONK63873.1"/>
    <property type="molecule type" value="Genomic_DNA"/>
</dbReference>
<dbReference type="InterPro" id="IPR014756">
    <property type="entry name" value="Ig_E-set"/>
</dbReference>